<dbReference type="InterPro" id="IPR002669">
    <property type="entry name" value="UreD"/>
</dbReference>
<evidence type="ECO:0000256" key="3">
    <source>
        <dbReference type="SAM" id="MobiDB-lite"/>
    </source>
</evidence>
<comment type="caution">
    <text evidence="4">The sequence shown here is derived from an EMBL/GenBank/DDBJ whole genome shotgun (WGS) entry which is preliminary data.</text>
</comment>
<evidence type="ECO:0000256" key="1">
    <source>
        <dbReference type="ARBA" id="ARBA00023186"/>
    </source>
</evidence>
<dbReference type="RefSeq" id="WP_013678491.1">
    <property type="nucleotide sequence ID" value="NZ_BAABKS010000035.1"/>
</dbReference>
<dbReference type="Pfam" id="PF01774">
    <property type="entry name" value="UreD"/>
    <property type="match status" value="1"/>
</dbReference>
<dbReference type="Proteomes" id="UP001597182">
    <property type="component" value="Unassembled WGS sequence"/>
</dbReference>
<comment type="subunit">
    <text evidence="2">UreD, UreF and UreG form a complex that acts as a GTP-hydrolysis-dependent molecular chaperone, activating the urease apoprotein by helping to assemble the nickel containing metallocenter of UreC. The UreE protein probably delivers the nickel.</text>
</comment>
<comment type="similarity">
    <text evidence="2">Belongs to the UreD family.</text>
</comment>
<dbReference type="HAMAP" id="MF_01384">
    <property type="entry name" value="UreD"/>
    <property type="match status" value="1"/>
</dbReference>
<comment type="function">
    <text evidence="2">Required for maturation of urease via the functional incorporation of the urease nickel metallocenter.</text>
</comment>
<protein>
    <recommendedName>
        <fullName evidence="2">Urease accessory protein UreD</fullName>
    </recommendedName>
</protein>
<feature type="region of interest" description="Disordered" evidence="3">
    <location>
        <begin position="262"/>
        <end position="283"/>
    </location>
</feature>
<dbReference type="EMBL" id="JBHTMB010000013">
    <property type="protein sequence ID" value="MFD1232102.1"/>
    <property type="molecule type" value="Genomic_DNA"/>
</dbReference>
<comment type="subcellular location">
    <subcellularLocation>
        <location evidence="2">Cytoplasm</location>
    </subcellularLocation>
</comment>
<sequence>MRARAVLAVERDTGGRCVVRELRSESPLSLVPRRGVAGALDTGVTVHLVGSATTPLAGDDVELDVRVGPGAALVLTGVAAAVALPGAGRASTLTVRVELDDGACLQYLPEPTVVTSRADHRTLLHATLHPTARLRAREVLVGGRSGEPSGRYAGTTRVVERARPAPGTTSDRVLLHQTQELGDAGLAASSAYLGGRRVLATEVLVWGDDSADGAVGDDWSLTSLRGRGSLATAVGHDAVGAQRALAEAVAAHPGWTSTVLAGAERARPAPPPHAAADESGRRW</sequence>
<keyword evidence="5" id="KW-1185">Reference proteome</keyword>
<evidence type="ECO:0000313" key="4">
    <source>
        <dbReference type="EMBL" id="MFD1232102.1"/>
    </source>
</evidence>
<keyword evidence="2" id="KW-0996">Nickel insertion</keyword>
<organism evidence="4 5">
    <name type="scientific">Pseudonocardia benzenivorans</name>
    <dbReference type="NCBI Taxonomy" id="228005"/>
    <lineage>
        <taxon>Bacteria</taxon>
        <taxon>Bacillati</taxon>
        <taxon>Actinomycetota</taxon>
        <taxon>Actinomycetes</taxon>
        <taxon>Pseudonocardiales</taxon>
        <taxon>Pseudonocardiaceae</taxon>
        <taxon>Pseudonocardia</taxon>
    </lineage>
</organism>
<evidence type="ECO:0000313" key="5">
    <source>
        <dbReference type="Proteomes" id="UP001597182"/>
    </source>
</evidence>
<keyword evidence="2" id="KW-0963">Cytoplasm</keyword>
<keyword evidence="1 2" id="KW-0143">Chaperone</keyword>
<evidence type="ECO:0000256" key="2">
    <source>
        <dbReference type="HAMAP-Rule" id="MF_01384"/>
    </source>
</evidence>
<reference evidence="5" key="1">
    <citation type="journal article" date="2019" name="Int. J. Syst. Evol. Microbiol.">
        <title>The Global Catalogue of Microorganisms (GCM) 10K type strain sequencing project: providing services to taxonomists for standard genome sequencing and annotation.</title>
        <authorList>
            <consortium name="The Broad Institute Genomics Platform"/>
            <consortium name="The Broad Institute Genome Sequencing Center for Infectious Disease"/>
            <person name="Wu L."/>
            <person name="Ma J."/>
        </authorList>
    </citation>
    <scope>NUCLEOTIDE SEQUENCE [LARGE SCALE GENOMIC DNA]</scope>
    <source>
        <strain evidence="5">CCUG 49018</strain>
    </source>
</reference>
<name>A0ABW3VAD9_9PSEU</name>
<accession>A0ABW3VAD9</accession>
<gene>
    <name evidence="2" type="primary">ureD</name>
    <name evidence="4" type="ORF">ACFQ34_02295</name>
</gene>
<proteinExistence type="inferred from homology"/>